<dbReference type="GO" id="GO:0016301">
    <property type="term" value="F:kinase activity"/>
    <property type="evidence" value="ECO:0007669"/>
    <property type="project" value="UniProtKB-KW"/>
</dbReference>
<keyword evidence="3" id="KW-0902">Two-component regulatory system</keyword>
<evidence type="ECO:0000256" key="4">
    <source>
        <dbReference type="SAM" id="Coils"/>
    </source>
</evidence>
<dbReference type="RefSeq" id="WP_208269609.1">
    <property type="nucleotide sequence ID" value="NZ_BAAAGM010000047.1"/>
</dbReference>
<comment type="caution">
    <text evidence="8">The sequence shown here is derived from an EMBL/GenBank/DDBJ whole genome shotgun (WGS) entry which is preliminary data.</text>
</comment>
<keyword evidence="1" id="KW-0808">Transferase</keyword>
<dbReference type="SUPFAM" id="SSF55874">
    <property type="entry name" value="ATPase domain of HSP90 chaperone/DNA topoisomerase II/histidine kinase"/>
    <property type="match status" value="1"/>
</dbReference>
<feature type="transmembrane region" description="Helical" evidence="6">
    <location>
        <begin position="155"/>
        <end position="172"/>
    </location>
</feature>
<feature type="transmembrane region" description="Helical" evidence="6">
    <location>
        <begin position="56"/>
        <end position="75"/>
    </location>
</feature>
<dbReference type="InterPro" id="IPR050482">
    <property type="entry name" value="Sensor_HK_TwoCompSys"/>
</dbReference>
<dbReference type="Gene3D" id="1.20.5.1930">
    <property type="match status" value="1"/>
</dbReference>
<dbReference type="CDD" id="cd16917">
    <property type="entry name" value="HATPase_UhpB-NarQ-NarX-like"/>
    <property type="match status" value="1"/>
</dbReference>
<dbReference type="Proteomes" id="UP000666915">
    <property type="component" value="Unassembled WGS sequence"/>
</dbReference>
<evidence type="ECO:0000259" key="7">
    <source>
        <dbReference type="Pfam" id="PF07730"/>
    </source>
</evidence>
<evidence type="ECO:0000256" key="1">
    <source>
        <dbReference type="ARBA" id="ARBA00022679"/>
    </source>
</evidence>
<evidence type="ECO:0000313" key="9">
    <source>
        <dbReference type="Proteomes" id="UP000666915"/>
    </source>
</evidence>
<feature type="coiled-coil region" evidence="4">
    <location>
        <begin position="174"/>
        <end position="201"/>
    </location>
</feature>
<feature type="transmembrane region" description="Helical" evidence="6">
    <location>
        <begin position="32"/>
        <end position="50"/>
    </location>
</feature>
<keyword evidence="6" id="KW-0812">Transmembrane</keyword>
<protein>
    <submittedName>
        <fullName evidence="8">Sensor histidine kinase</fullName>
    </submittedName>
</protein>
<sequence>MQDAVERPPDGGPPPQQRGADPHRWARGWRRTALATGMLVYPSVTALGVAQYSSGAAAAAGFAIAGAFAVTYVLAGGAVVRRDRSRLWLFHGVMVVLFLAELPFARNLAFYLWAVITAFTALMLRRRIGLIVLAGALPPLIVPWAVRPWHTGPDLLTALMVVFTTMTVYAYAEMAGANAELLEARAEVARLASEAERARIARDLHDLLGHSLTVITVKSGLARRLAESGSARSVEEITAVEELSRQALTDVRAAVSGYRQVSLAGELARGREVLRAAGVAADLPTATEMVDPAHQELFGWVVREGLTNVVRHARATRCTVTLSPAGVEILDDGVGSTASCGNGLAGLRERVEAAGGGVEAGPVRPHGWRLKVTVGTAEGART</sequence>
<proteinExistence type="predicted"/>
<dbReference type="InterPro" id="IPR036890">
    <property type="entry name" value="HATPase_C_sf"/>
</dbReference>
<feature type="domain" description="Signal transduction histidine kinase subgroup 3 dimerisation and phosphoacceptor" evidence="7">
    <location>
        <begin position="196"/>
        <end position="262"/>
    </location>
</feature>
<evidence type="ECO:0000256" key="3">
    <source>
        <dbReference type="ARBA" id="ARBA00023012"/>
    </source>
</evidence>
<dbReference type="InterPro" id="IPR011712">
    <property type="entry name" value="Sig_transdc_His_kin_sub3_dim/P"/>
</dbReference>
<feature type="region of interest" description="Disordered" evidence="5">
    <location>
        <begin position="1"/>
        <end position="23"/>
    </location>
</feature>
<organism evidence="8 9">
    <name type="scientific">Actinomadura nitritigenes</name>
    <dbReference type="NCBI Taxonomy" id="134602"/>
    <lineage>
        <taxon>Bacteria</taxon>
        <taxon>Bacillati</taxon>
        <taxon>Actinomycetota</taxon>
        <taxon>Actinomycetes</taxon>
        <taxon>Streptosporangiales</taxon>
        <taxon>Thermomonosporaceae</taxon>
        <taxon>Actinomadura</taxon>
    </lineage>
</organism>
<keyword evidence="4" id="KW-0175">Coiled coil</keyword>
<keyword evidence="2 8" id="KW-0418">Kinase</keyword>
<keyword evidence="9" id="KW-1185">Reference proteome</keyword>
<dbReference type="Gene3D" id="3.30.565.10">
    <property type="entry name" value="Histidine kinase-like ATPase, C-terminal domain"/>
    <property type="match status" value="1"/>
</dbReference>
<dbReference type="EMBL" id="JAGEOK010000018">
    <property type="protein sequence ID" value="MBO2441246.1"/>
    <property type="molecule type" value="Genomic_DNA"/>
</dbReference>
<evidence type="ECO:0000256" key="6">
    <source>
        <dbReference type="SAM" id="Phobius"/>
    </source>
</evidence>
<evidence type="ECO:0000256" key="5">
    <source>
        <dbReference type="SAM" id="MobiDB-lite"/>
    </source>
</evidence>
<dbReference type="PANTHER" id="PTHR24421">
    <property type="entry name" value="NITRATE/NITRITE SENSOR PROTEIN NARX-RELATED"/>
    <property type="match status" value="1"/>
</dbReference>
<keyword evidence="6" id="KW-1133">Transmembrane helix</keyword>
<feature type="transmembrane region" description="Helical" evidence="6">
    <location>
        <begin position="131"/>
        <end position="149"/>
    </location>
</feature>
<name>A0ABS3R548_9ACTN</name>
<evidence type="ECO:0000313" key="8">
    <source>
        <dbReference type="EMBL" id="MBO2441246.1"/>
    </source>
</evidence>
<dbReference type="Pfam" id="PF07730">
    <property type="entry name" value="HisKA_3"/>
    <property type="match status" value="1"/>
</dbReference>
<reference evidence="8 9" key="1">
    <citation type="submission" date="2021-03" db="EMBL/GenBank/DDBJ databases">
        <authorList>
            <person name="Kanchanasin P."/>
            <person name="Saeng-In P."/>
            <person name="Phongsopitanun W."/>
            <person name="Yuki M."/>
            <person name="Kudo T."/>
            <person name="Ohkuma M."/>
            <person name="Tanasupawat S."/>
        </authorList>
    </citation>
    <scope>NUCLEOTIDE SEQUENCE [LARGE SCALE GENOMIC DNA]</scope>
    <source>
        <strain evidence="8 9">L46</strain>
    </source>
</reference>
<feature type="transmembrane region" description="Helical" evidence="6">
    <location>
        <begin position="87"/>
        <end position="102"/>
    </location>
</feature>
<accession>A0ABS3R548</accession>
<dbReference type="PANTHER" id="PTHR24421:SF63">
    <property type="entry name" value="SENSOR HISTIDINE KINASE DESK"/>
    <property type="match status" value="1"/>
</dbReference>
<evidence type="ECO:0000256" key="2">
    <source>
        <dbReference type="ARBA" id="ARBA00022777"/>
    </source>
</evidence>
<keyword evidence="6" id="KW-0472">Membrane</keyword>
<gene>
    <name evidence="8" type="ORF">J4557_27345</name>
</gene>